<name>A0A667XX44_9TELE</name>
<reference evidence="3" key="2">
    <citation type="submission" date="2025-08" db="UniProtKB">
        <authorList>
            <consortium name="Ensembl"/>
        </authorList>
    </citation>
    <scope>IDENTIFICATION</scope>
</reference>
<dbReference type="GeneTree" id="ENSGT01030000234597"/>
<sequence>FAAGCLEVKSLTQRLAGQAFEVILGAEPSQDKRQPLALPPRRGVSLEELQRRQEAAEERRKSQEAAVLKQLAEKREREREVLHKARQENSAFSRKTEEKLQHKMEVNKENREARLHELRQRLQLKASLTQHEVFLHLTQSNAQHEETKTKKSAGRVHCSCKPQGREKTRKTQQVLFNTQNSKKMRGHEKYRQTHSK</sequence>
<dbReference type="Ensembl" id="ENSMMDT00005019322.1">
    <property type="protein sequence ID" value="ENSMMDP00005018873.1"/>
    <property type="gene ID" value="ENSMMDG00005009336.1"/>
</dbReference>
<dbReference type="SUPFAM" id="SSF101494">
    <property type="entry name" value="Stathmin"/>
    <property type="match status" value="1"/>
</dbReference>
<dbReference type="Proteomes" id="UP000472263">
    <property type="component" value="Chromosome 5"/>
</dbReference>
<evidence type="ECO:0000256" key="1">
    <source>
        <dbReference type="RuleBase" id="RU004388"/>
    </source>
</evidence>
<keyword evidence="4" id="KW-1185">Reference proteome</keyword>
<dbReference type="GO" id="GO:0043005">
    <property type="term" value="C:neuron projection"/>
    <property type="evidence" value="ECO:0007669"/>
    <property type="project" value="TreeGrafter"/>
</dbReference>
<evidence type="ECO:0000313" key="4">
    <source>
        <dbReference type="Proteomes" id="UP000472263"/>
    </source>
</evidence>
<feature type="region of interest" description="Disordered" evidence="2">
    <location>
        <begin position="142"/>
        <end position="196"/>
    </location>
</feature>
<proteinExistence type="inferred from homology"/>
<accession>A0A667XX44</accession>
<feature type="region of interest" description="Disordered" evidence="2">
    <location>
        <begin position="26"/>
        <end position="64"/>
    </location>
</feature>
<dbReference type="Gene3D" id="6.10.280.30">
    <property type="match status" value="1"/>
</dbReference>
<feature type="compositionally biased region" description="Basic and acidic residues" evidence="2">
    <location>
        <begin position="44"/>
        <end position="63"/>
    </location>
</feature>
<feature type="region of interest" description="Disordered" evidence="2">
    <location>
        <begin position="79"/>
        <end position="101"/>
    </location>
</feature>
<dbReference type="PANTHER" id="PTHR10104:SF17">
    <property type="entry name" value="STATHMIN-3"/>
    <property type="match status" value="1"/>
</dbReference>
<feature type="compositionally biased region" description="Polar residues" evidence="2">
    <location>
        <begin position="171"/>
        <end position="181"/>
    </location>
</feature>
<dbReference type="GO" id="GO:0031110">
    <property type="term" value="P:regulation of microtubule polymerization or depolymerization"/>
    <property type="evidence" value="ECO:0007669"/>
    <property type="project" value="InterPro"/>
</dbReference>
<dbReference type="GO" id="GO:0031175">
    <property type="term" value="P:neuron projection development"/>
    <property type="evidence" value="ECO:0007669"/>
    <property type="project" value="TreeGrafter"/>
</dbReference>
<reference evidence="3" key="3">
    <citation type="submission" date="2025-09" db="UniProtKB">
        <authorList>
            <consortium name="Ensembl"/>
        </authorList>
    </citation>
    <scope>IDENTIFICATION</scope>
</reference>
<dbReference type="AlphaFoldDB" id="A0A667XX44"/>
<evidence type="ECO:0000256" key="2">
    <source>
        <dbReference type="SAM" id="MobiDB-lite"/>
    </source>
</evidence>
<comment type="similarity">
    <text evidence="1">Belongs to the stathmin family.</text>
</comment>
<dbReference type="PANTHER" id="PTHR10104">
    <property type="entry name" value="STATHMIN"/>
    <property type="match status" value="1"/>
</dbReference>
<dbReference type="GO" id="GO:0007019">
    <property type="term" value="P:microtubule depolymerization"/>
    <property type="evidence" value="ECO:0007669"/>
    <property type="project" value="TreeGrafter"/>
</dbReference>
<reference evidence="3" key="1">
    <citation type="submission" date="2019-06" db="EMBL/GenBank/DDBJ databases">
        <authorList>
            <consortium name="Wellcome Sanger Institute Data Sharing"/>
        </authorList>
    </citation>
    <scope>NUCLEOTIDE SEQUENCE [LARGE SCALE GENOMIC DNA]</scope>
</reference>
<dbReference type="InterPro" id="IPR000956">
    <property type="entry name" value="Stathmin_fam"/>
</dbReference>
<evidence type="ECO:0000313" key="3">
    <source>
        <dbReference type="Ensembl" id="ENSMMDP00005018873.1"/>
    </source>
</evidence>
<protein>
    <recommendedName>
        <fullName evidence="1">Stathmin</fullName>
    </recommendedName>
</protein>
<dbReference type="PRINTS" id="PR00345">
    <property type="entry name" value="STATHMIN"/>
</dbReference>
<dbReference type="GO" id="GO:0005737">
    <property type="term" value="C:cytoplasm"/>
    <property type="evidence" value="ECO:0007669"/>
    <property type="project" value="TreeGrafter"/>
</dbReference>
<dbReference type="GO" id="GO:0015631">
    <property type="term" value="F:tubulin binding"/>
    <property type="evidence" value="ECO:0007669"/>
    <property type="project" value="TreeGrafter"/>
</dbReference>
<dbReference type="InParanoid" id="A0A667XX44"/>
<dbReference type="PROSITE" id="PS51663">
    <property type="entry name" value="STATHMIN_3"/>
    <property type="match status" value="1"/>
</dbReference>
<dbReference type="Pfam" id="PF00836">
    <property type="entry name" value="Stathmin"/>
    <property type="match status" value="1"/>
</dbReference>
<dbReference type="InterPro" id="IPR036002">
    <property type="entry name" value="Stathmin_sf"/>
</dbReference>
<feature type="compositionally biased region" description="Basic and acidic residues" evidence="2">
    <location>
        <begin position="187"/>
        <end position="196"/>
    </location>
</feature>
<gene>
    <name evidence="3" type="primary">STMN3</name>
    <name evidence="3" type="synonym">stmn3</name>
</gene>
<organism evidence="3 4">
    <name type="scientific">Myripristis murdjan</name>
    <name type="common">pinecone soldierfish</name>
    <dbReference type="NCBI Taxonomy" id="586833"/>
    <lineage>
        <taxon>Eukaryota</taxon>
        <taxon>Metazoa</taxon>
        <taxon>Chordata</taxon>
        <taxon>Craniata</taxon>
        <taxon>Vertebrata</taxon>
        <taxon>Euteleostomi</taxon>
        <taxon>Actinopterygii</taxon>
        <taxon>Neopterygii</taxon>
        <taxon>Teleostei</taxon>
        <taxon>Neoteleostei</taxon>
        <taxon>Acanthomorphata</taxon>
        <taxon>Holocentriformes</taxon>
        <taxon>Holocentridae</taxon>
        <taxon>Myripristis</taxon>
    </lineage>
</organism>